<dbReference type="GeneID" id="19739581"/>
<keyword evidence="2" id="KW-0150">Chloroplast</keyword>
<dbReference type="InterPro" id="IPR036736">
    <property type="entry name" value="ACP-like_sf"/>
</dbReference>
<feature type="domain" description="Carrier" evidence="1">
    <location>
        <begin position="2"/>
        <end position="79"/>
    </location>
</feature>
<dbReference type="PROSITE" id="PS50075">
    <property type="entry name" value="CARRIER"/>
    <property type="match status" value="1"/>
</dbReference>
<dbReference type="AlphaFoldDB" id="A0A023IP19"/>
<keyword evidence="2" id="KW-0934">Plastid</keyword>
<dbReference type="RefSeq" id="YP_009028650.1">
    <property type="nucleotide sequence ID" value="NC_024079.1"/>
</dbReference>
<dbReference type="RefSeq" id="YP_009028708.1">
    <property type="nucleotide sequence ID" value="NC_024079.1"/>
</dbReference>
<name>A0A023IP19_9STRA</name>
<reference evidence="2" key="1">
    <citation type="journal article" date="2014" name="Genome Biol. Evol.">
        <title>Serial gene losses and foreign DNA underlie size and sequence variation in the plastid genomes of diatoms.</title>
        <authorList>
            <person name="Ruck E.C."/>
            <person name="Nakov T."/>
            <person name="Jansen R.K."/>
            <person name="Theriot E.C."/>
            <person name="Alverson A.J."/>
        </authorList>
    </citation>
    <scope>NUCLEOTIDE SEQUENCE</scope>
    <source>
        <strain evidence="2">Utcc605</strain>
    </source>
</reference>
<dbReference type="Pfam" id="PF00550">
    <property type="entry name" value="PP-binding"/>
    <property type="match status" value="1"/>
</dbReference>
<gene>
    <name evidence="2" type="primary">acpP2</name>
</gene>
<dbReference type="Gene3D" id="1.10.1200.10">
    <property type="entry name" value="ACP-like"/>
    <property type="match status" value="1"/>
</dbReference>
<dbReference type="EMBL" id="KC509519">
    <property type="protein sequence ID" value="AGY78389.1"/>
    <property type="molecule type" value="Genomic_DNA"/>
</dbReference>
<sequence>MKSTLAQVRWVLHFKFSFEFNSIRPEVKFIDQFGIDSLELVSMIVEFEHYFGVRIELEDIEEGKIMTVQDLMDYLDFKRGKKIGKNLYPKQILYPAYLGLKPVYPSKNLFRPPIV</sequence>
<dbReference type="InterPro" id="IPR009081">
    <property type="entry name" value="PP-bd_ACP"/>
</dbReference>
<geneLocation type="chloroplast" evidence="2"/>
<organism evidence="2">
    <name type="scientific">Asterionella formosa</name>
    <dbReference type="NCBI Taxonomy" id="210441"/>
    <lineage>
        <taxon>Eukaryota</taxon>
        <taxon>Sar</taxon>
        <taxon>Stramenopiles</taxon>
        <taxon>Ochrophyta</taxon>
        <taxon>Bacillariophyta</taxon>
        <taxon>Fragilariophyceae</taxon>
        <taxon>Fragilariophycidae</taxon>
        <taxon>Fragilariales</taxon>
        <taxon>Fragilariaceae</taxon>
        <taxon>Asterionella</taxon>
    </lineage>
</organism>
<dbReference type="EMBL" id="KC509519">
    <property type="protein sequence ID" value="AGY78390.1"/>
    <property type="molecule type" value="Genomic_DNA"/>
</dbReference>
<protein>
    <submittedName>
        <fullName evidence="2">Acyl carrier protein</fullName>
    </submittedName>
</protein>
<dbReference type="SUPFAM" id="SSF47336">
    <property type="entry name" value="ACP-like"/>
    <property type="match status" value="1"/>
</dbReference>
<accession>A0A023IP19</accession>
<proteinExistence type="predicted"/>
<dbReference type="GeneID" id="19739503"/>
<evidence type="ECO:0000313" key="2">
    <source>
        <dbReference type="EMBL" id="AGY78389.1"/>
    </source>
</evidence>
<evidence type="ECO:0000259" key="1">
    <source>
        <dbReference type="PROSITE" id="PS50075"/>
    </source>
</evidence>